<dbReference type="Pfam" id="PF07676">
    <property type="entry name" value="PD40"/>
    <property type="match status" value="2"/>
</dbReference>
<comment type="caution">
    <text evidence="1">The sequence shown here is derived from an EMBL/GenBank/DDBJ whole genome shotgun (WGS) entry which is preliminary data.</text>
</comment>
<gene>
    <name evidence="1" type="ORF">ACFOWS_01930</name>
</gene>
<protein>
    <recommendedName>
        <fullName evidence="3">WD40-like Beta Propeller Repeat</fullName>
    </recommendedName>
</protein>
<evidence type="ECO:0000313" key="2">
    <source>
        <dbReference type="Proteomes" id="UP001595841"/>
    </source>
</evidence>
<reference evidence="2" key="1">
    <citation type="journal article" date="2019" name="Int. J. Syst. Evol. Microbiol.">
        <title>The Global Catalogue of Microorganisms (GCM) 10K type strain sequencing project: providing services to taxonomists for standard genome sequencing and annotation.</title>
        <authorList>
            <consortium name="The Broad Institute Genomics Platform"/>
            <consortium name="The Broad Institute Genome Sequencing Center for Infectious Disease"/>
            <person name="Wu L."/>
            <person name="Ma J."/>
        </authorList>
    </citation>
    <scope>NUCLEOTIDE SEQUENCE [LARGE SCALE GENOMIC DNA]</scope>
    <source>
        <strain evidence="2">CGMCC 1.15774</strain>
    </source>
</reference>
<dbReference type="SUPFAM" id="SSF82171">
    <property type="entry name" value="DPP6 N-terminal domain-like"/>
    <property type="match status" value="1"/>
</dbReference>
<evidence type="ECO:0008006" key="3">
    <source>
        <dbReference type="Google" id="ProtNLM"/>
    </source>
</evidence>
<dbReference type="Gene3D" id="2.120.10.30">
    <property type="entry name" value="TolB, C-terminal domain"/>
    <property type="match status" value="1"/>
</dbReference>
<sequence>MILGKKWVGSVLLGIFLLPISSCGPGKSSDALLQYARGVTLFEEGLISTKENHESLSYISPQKEVIIFTRSDKKYSKSSLYISQFLNNQWTPPTKLEITKSDYEAGISFSPDYSKAFFTNKFQLKNGNSTNLWNIWEIEHDGKYHFLEKTARPLGNPINSEYQDCCLTMNSNGSAYFSSNRDGTWDIYSADYVNHSFQNIQKLKHPINTDESGEWPSHINQANSVLLFSSIRKNGLGGDDIYMSHKKNGAWQKPILLGDSINSKFYEDSASVTLDSSYFFFSSGKPFDEIEGVNNIYISKIQPKK</sequence>
<organism evidence="1 2">
    <name type="scientific">Flagellimonas marina</name>
    <dbReference type="NCBI Taxonomy" id="1775168"/>
    <lineage>
        <taxon>Bacteria</taxon>
        <taxon>Pseudomonadati</taxon>
        <taxon>Bacteroidota</taxon>
        <taxon>Flavobacteriia</taxon>
        <taxon>Flavobacteriales</taxon>
        <taxon>Flavobacteriaceae</taxon>
        <taxon>Flagellimonas</taxon>
    </lineage>
</organism>
<dbReference type="Proteomes" id="UP001595841">
    <property type="component" value="Unassembled WGS sequence"/>
</dbReference>
<dbReference type="RefSeq" id="WP_379762243.1">
    <property type="nucleotide sequence ID" value="NZ_JBHSCL010000002.1"/>
</dbReference>
<proteinExistence type="predicted"/>
<dbReference type="EMBL" id="JBHSCL010000002">
    <property type="protein sequence ID" value="MFC4218872.1"/>
    <property type="molecule type" value="Genomic_DNA"/>
</dbReference>
<dbReference type="InterPro" id="IPR011659">
    <property type="entry name" value="WD40"/>
</dbReference>
<evidence type="ECO:0000313" key="1">
    <source>
        <dbReference type="EMBL" id="MFC4218872.1"/>
    </source>
</evidence>
<accession>A0ABV8PFW3</accession>
<dbReference type="InterPro" id="IPR011042">
    <property type="entry name" value="6-blade_b-propeller_TolB-like"/>
</dbReference>
<keyword evidence="2" id="KW-1185">Reference proteome</keyword>
<name>A0ABV8PFW3_9FLAO</name>